<keyword evidence="1" id="KW-0472">Membrane</keyword>
<evidence type="ECO:0000313" key="2">
    <source>
        <dbReference type="EMBL" id="WNO52764.1"/>
    </source>
</evidence>
<evidence type="ECO:0008006" key="4">
    <source>
        <dbReference type="Google" id="ProtNLM"/>
    </source>
</evidence>
<keyword evidence="1" id="KW-1133">Transmembrane helix</keyword>
<sequence length="80" mass="8553">MQNADFYMTMAIAGLAGLAMITAGALIGWRGWLTLKTQELANAGHEQKLTPPSSASARIEIADLKERIRKLEAIAAGVDL</sequence>
<reference evidence="2 3" key="1">
    <citation type="submission" date="2023-09" db="EMBL/GenBank/DDBJ databases">
        <authorList>
            <person name="Rey-Velasco X."/>
        </authorList>
    </citation>
    <scope>NUCLEOTIDE SEQUENCE [LARGE SCALE GENOMIC DNA]</scope>
    <source>
        <strain evidence="2 3">W311</strain>
    </source>
</reference>
<accession>A0ABZ0B8X6</accession>
<evidence type="ECO:0000256" key="1">
    <source>
        <dbReference type="SAM" id="Phobius"/>
    </source>
</evidence>
<dbReference type="Proteomes" id="UP001302249">
    <property type="component" value="Chromosome"/>
</dbReference>
<feature type="transmembrane region" description="Helical" evidence="1">
    <location>
        <begin position="6"/>
        <end position="29"/>
    </location>
</feature>
<keyword evidence="1" id="KW-0812">Transmembrane</keyword>
<evidence type="ECO:0000313" key="3">
    <source>
        <dbReference type="Proteomes" id="UP001302249"/>
    </source>
</evidence>
<proteinExistence type="predicted"/>
<dbReference type="RefSeq" id="WP_313913551.1">
    <property type="nucleotide sequence ID" value="NZ_CP135076.1"/>
</dbReference>
<dbReference type="EMBL" id="CP135076">
    <property type="protein sequence ID" value="WNO52764.1"/>
    <property type="molecule type" value="Genomic_DNA"/>
</dbReference>
<protein>
    <recommendedName>
        <fullName evidence="4">Phage shock protein B</fullName>
    </recommendedName>
</protein>
<name>A0ABZ0B8X6_9SPHN</name>
<gene>
    <name evidence="2" type="ORF">RPR59_09845</name>
</gene>
<keyword evidence="3" id="KW-1185">Reference proteome</keyword>
<organism evidence="2 3">
    <name type="scientific">Stakelama saccharophila</name>
    <dbReference type="NCBI Taxonomy" id="3075605"/>
    <lineage>
        <taxon>Bacteria</taxon>
        <taxon>Pseudomonadati</taxon>
        <taxon>Pseudomonadota</taxon>
        <taxon>Alphaproteobacteria</taxon>
        <taxon>Sphingomonadales</taxon>
        <taxon>Sphingomonadaceae</taxon>
        <taxon>Stakelama</taxon>
    </lineage>
</organism>